<keyword evidence="4" id="KW-0238">DNA-binding</keyword>
<proteinExistence type="inferred from homology"/>
<dbReference type="GO" id="GO:0003677">
    <property type="term" value="F:DNA binding"/>
    <property type="evidence" value="ECO:0007669"/>
    <property type="project" value="UniProtKB-KW"/>
</dbReference>
<dbReference type="KEGG" id="aio:EXH44_05900"/>
<dbReference type="RefSeq" id="WP_162856654.1">
    <property type="nucleotide sequence ID" value="NZ_CP038145.1"/>
</dbReference>
<dbReference type="InterPro" id="IPR051734">
    <property type="entry name" value="VapB_TA_antitoxins"/>
</dbReference>
<dbReference type="Pfam" id="PF04014">
    <property type="entry name" value="MazE_antitoxin"/>
    <property type="match status" value="1"/>
</dbReference>
<dbReference type="SUPFAM" id="SSF89447">
    <property type="entry name" value="AbrB/MazE/MraZ-like"/>
    <property type="match status" value="1"/>
</dbReference>
<reference evidence="4 5" key="1">
    <citation type="submission" date="2019-03" db="EMBL/GenBank/DDBJ databases">
        <authorList>
            <person name="Che Y."/>
            <person name="Zhou L."/>
        </authorList>
    </citation>
    <scope>NUCLEOTIDE SEQUENCE [LARGE SCALE GENOMIC DNA]</scope>
    <source>
        <strain evidence="4 5">AIFJ1607</strain>
    </source>
</reference>
<dbReference type="PANTHER" id="PTHR37550">
    <property type="entry name" value="ANTITOXIN VAPB1"/>
    <property type="match status" value="1"/>
</dbReference>
<dbReference type="AlphaFoldDB" id="A0A4V1AY16"/>
<dbReference type="InterPro" id="IPR007159">
    <property type="entry name" value="SpoVT-AbrB_dom"/>
</dbReference>
<sequence length="82" mass="9633">MSVTTAKLFWSGHSQAIRLPKLFRFEGSEVRIEKQGNRLIIEPIVDNWDFLDDLSPVDNAFIEATHNFRQELAQERDWSELE</sequence>
<evidence type="ECO:0000313" key="4">
    <source>
        <dbReference type="EMBL" id="QBQ63800.1"/>
    </source>
</evidence>
<evidence type="ECO:0000313" key="5">
    <source>
        <dbReference type="Proteomes" id="UP000294444"/>
    </source>
</evidence>
<organism evidence="4 5">
    <name type="scientific">Actinobacillus indolicus</name>
    <dbReference type="NCBI Taxonomy" id="51049"/>
    <lineage>
        <taxon>Bacteria</taxon>
        <taxon>Pseudomonadati</taxon>
        <taxon>Pseudomonadota</taxon>
        <taxon>Gammaproteobacteria</taxon>
        <taxon>Pasteurellales</taxon>
        <taxon>Pasteurellaceae</taxon>
        <taxon>Actinobacillus</taxon>
    </lineage>
</organism>
<name>A0A4V1AY16_9PAST</name>
<feature type="domain" description="SpoVT-AbrB" evidence="3">
    <location>
        <begin position="9"/>
        <end position="49"/>
    </location>
</feature>
<accession>A0A4V1AY16</accession>
<protein>
    <submittedName>
        <fullName evidence="4">AbrB/MazE/SpoVT family DNA-binding domain-containing protein</fullName>
    </submittedName>
</protein>
<dbReference type="PANTHER" id="PTHR37550:SF1">
    <property type="entry name" value="SSL1300 PROTEIN"/>
    <property type="match status" value="1"/>
</dbReference>
<dbReference type="SMART" id="SM00966">
    <property type="entry name" value="SpoVT_AbrB"/>
    <property type="match status" value="1"/>
</dbReference>
<evidence type="ECO:0000256" key="2">
    <source>
        <dbReference type="ARBA" id="ARBA00022649"/>
    </source>
</evidence>
<gene>
    <name evidence="4" type="ORF">EXH44_05900</name>
</gene>
<keyword evidence="2" id="KW-1277">Toxin-antitoxin system</keyword>
<dbReference type="Gene3D" id="2.10.260.10">
    <property type="match status" value="1"/>
</dbReference>
<keyword evidence="5" id="KW-1185">Reference proteome</keyword>
<dbReference type="EMBL" id="CP038145">
    <property type="protein sequence ID" value="QBQ63800.1"/>
    <property type="molecule type" value="Genomic_DNA"/>
</dbReference>
<evidence type="ECO:0000256" key="1">
    <source>
        <dbReference type="ARBA" id="ARBA00007924"/>
    </source>
</evidence>
<comment type="similarity">
    <text evidence="1">Belongs to the VapB family.</text>
</comment>
<dbReference type="InterPro" id="IPR037914">
    <property type="entry name" value="SpoVT-AbrB_sf"/>
</dbReference>
<dbReference type="Proteomes" id="UP000294444">
    <property type="component" value="Chromosome"/>
</dbReference>
<evidence type="ECO:0000259" key="3">
    <source>
        <dbReference type="SMART" id="SM00966"/>
    </source>
</evidence>